<evidence type="ECO:0000256" key="1">
    <source>
        <dbReference type="SAM" id="MobiDB-lite"/>
    </source>
</evidence>
<sequence length="313" mass="34552">MILPVEFLETQISSSVWTICSSLSASLDPRTQKWQVNPPRAWTHVESVSPRSPVSKGVDGTGQGSDKRSGDVCEAPMSTRAHSLRLDPPPRSGPWTSFSSFTMAARRRDDGVCACVPRTKERALMARKIFPVVLKEKTLATGRCLPVKSYAGLAVARQHPLLRCPPPAAQPLSLSPSPSLFHPPPSPPARPQVISRPSISMKESVRLALFRIAVRLNEVHYRRIDLAGSEATILEAVNFYLQAQNKEAMEKLDVYMARLRQSVDVIKDLQAATDEIFDELGNNAEMAVESIDAVTFHTLWMFERERGGGDAPI</sequence>
<proteinExistence type="predicted"/>
<gene>
    <name evidence="2" type="ORF">BDK51DRAFT_38997</name>
</gene>
<organism evidence="2 3">
    <name type="scientific">Blyttiomyces helicus</name>
    <dbReference type="NCBI Taxonomy" id="388810"/>
    <lineage>
        <taxon>Eukaryota</taxon>
        <taxon>Fungi</taxon>
        <taxon>Fungi incertae sedis</taxon>
        <taxon>Chytridiomycota</taxon>
        <taxon>Chytridiomycota incertae sedis</taxon>
        <taxon>Chytridiomycetes</taxon>
        <taxon>Chytridiomycetes incertae sedis</taxon>
        <taxon>Blyttiomyces</taxon>
    </lineage>
</organism>
<protein>
    <submittedName>
        <fullName evidence="2">Uncharacterized protein</fullName>
    </submittedName>
</protein>
<evidence type="ECO:0000313" key="3">
    <source>
        <dbReference type="Proteomes" id="UP000269721"/>
    </source>
</evidence>
<accession>A0A4P9WCR0</accession>
<dbReference type="AlphaFoldDB" id="A0A4P9WCR0"/>
<name>A0A4P9WCR0_9FUNG</name>
<keyword evidence="3" id="KW-1185">Reference proteome</keyword>
<feature type="region of interest" description="Disordered" evidence="1">
    <location>
        <begin position="41"/>
        <end position="89"/>
    </location>
</feature>
<dbReference type="Proteomes" id="UP000269721">
    <property type="component" value="Unassembled WGS sequence"/>
</dbReference>
<feature type="region of interest" description="Disordered" evidence="1">
    <location>
        <begin position="173"/>
        <end position="194"/>
    </location>
</feature>
<feature type="compositionally biased region" description="Pro residues" evidence="1">
    <location>
        <begin position="181"/>
        <end position="190"/>
    </location>
</feature>
<evidence type="ECO:0000313" key="2">
    <source>
        <dbReference type="EMBL" id="RKO89008.1"/>
    </source>
</evidence>
<reference evidence="3" key="1">
    <citation type="journal article" date="2018" name="Nat. Microbiol.">
        <title>Leveraging single-cell genomics to expand the fungal tree of life.</title>
        <authorList>
            <person name="Ahrendt S.R."/>
            <person name="Quandt C.A."/>
            <person name="Ciobanu D."/>
            <person name="Clum A."/>
            <person name="Salamov A."/>
            <person name="Andreopoulos B."/>
            <person name="Cheng J.F."/>
            <person name="Woyke T."/>
            <person name="Pelin A."/>
            <person name="Henrissat B."/>
            <person name="Reynolds N.K."/>
            <person name="Benny G.L."/>
            <person name="Smith M.E."/>
            <person name="James T.Y."/>
            <person name="Grigoriev I.V."/>
        </authorList>
    </citation>
    <scope>NUCLEOTIDE SEQUENCE [LARGE SCALE GENOMIC DNA]</scope>
</reference>
<dbReference type="EMBL" id="KZ996348">
    <property type="protein sequence ID" value="RKO89008.1"/>
    <property type="molecule type" value="Genomic_DNA"/>
</dbReference>